<evidence type="ECO:0000256" key="5">
    <source>
        <dbReference type="SAM" id="MobiDB-lite"/>
    </source>
</evidence>
<dbReference type="Pfam" id="PF00496">
    <property type="entry name" value="SBP_bac_5"/>
    <property type="match status" value="1"/>
</dbReference>
<dbReference type="PIRSF" id="PIRSF002741">
    <property type="entry name" value="MppA"/>
    <property type="match status" value="1"/>
</dbReference>
<dbReference type="Gene3D" id="3.90.76.10">
    <property type="entry name" value="Dipeptide-binding Protein, Domain 1"/>
    <property type="match status" value="1"/>
</dbReference>
<evidence type="ECO:0000256" key="1">
    <source>
        <dbReference type="ARBA" id="ARBA00004196"/>
    </source>
</evidence>
<name>A0A1G9BBS0_9LACT</name>
<dbReference type="GO" id="GO:0015833">
    <property type="term" value="P:peptide transport"/>
    <property type="evidence" value="ECO:0007669"/>
    <property type="project" value="TreeGrafter"/>
</dbReference>
<dbReference type="Proteomes" id="UP000199433">
    <property type="component" value="Unassembled WGS sequence"/>
</dbReference>
<keyword evidence="9" id="KW-1185">Reference proteome</keyword>
<dbReference type="RefSeq" id="WP_091267124.1">
    <property type="nucleotide sequence ID" value="NZ_FNFK01000026.1"/>
</dbReference>
<dbReference type="CDD" id="cd00995">
    <property type="entry name" value="PBP2_NikA_DppA_OppA_like"/>
    <property type="match status" value="1"/>
</dbReference>
<gene>
    <name evidence="8" type="ORF">SAMN04488098_10265</name>
</gene>
<dbReference type="GO" id="GO:1904680">
    <property type="term" value="F:peptide transmembrane transporter activity"/>
    <property type="evidence" value="ECO:0007669"/>
    <property type="project" value="TreeGrafter"/>
</dbReference>
<organism evidence="8 9">
    <name type="scientific">Alkalibacterium thalassium</name>
    <dbReference type="NCBI Taxonomy" id="426701"/>
    <lineage>
        <taxon>Bacteria</taxon>
        <taxon>Bacillati</taxon>
        <taxon>Bacillota</taxon>
        <taxon>Bacilli</taxon>
        <taxon>Lactobacillales</taxon>
        <taxon>Carnobacteriaceae</taxon>
        <taxon>Alkalibacterium</taxon>
    </lineage>
</organism>
<comment type="subcellular location">
    <subcellularLocation>
        <location evidence="1">Cell envelope</location>
    </subcellularLocation>
</comment>
<protein>
    <submittedName>
        <fullName evidence="8">Peptide/nickel transport system substrate-binding protein</fullName>
    </submittedName>
</protein>
<dbReference type="GO" id="GO:0030313">
    <property type="term" value="C:cell envelope"/>
    <property type="evidence" value="ECO:0007669"/>
    <property type="project" value="UniProtKB-SubCell"/>
</dbReference>
<dbReference type="SUPFAM" id="SSF53850">
    <property type="entry name" value="Periplasmic binding protein-like II"/>
    <property type="match status" value="1"/>
</dbReference>
<dbReference type="OrthoDB" id="9796817at2"/>
<reference evidence="9" key="1">
    <citation type="submission" date="2016-10" db="EMBL/GenBank/DDBJ databases">
        <authorList>
            <person name="Varghese N."/>
            <person name="Submissions S."/>
        </authorList>
    </citation>
    <scope>NUCLEOTIDE SEQUENCE [LARGE SCALE GENOMIC DNA]</scope>
    <source>
        <strain evidence="9">DSM 19181</strain>
    </source>
</reference>
<evidence type="ECO:0000256" key="2">
    <source>
        <dbReference type="ARBA" id="ARBA00005695"/>
    </source>
</evidence>
<sequence>MSKMKKMVKYGTVMFASSLVLAACGNGDVPDLEDDGATGGDDTEEAAAEGDVPEVDEGDTSTLMIGLTNAPDSFNPFYRPGVAGTWIQRFFYDSLLTMPTADSFEPALGSFETEDNQVFTVTIDENANWSDGEPVTANDVAFTLNTIADPEVETTLGTSVAMIEGTDSSGVRLEEYDELPGVEVVDEKTLTITTKSPVDLAYLQEFLGFNVLVAPEHVFGDIEVADIPNSEAATMPSVFSGAYKFVEYDTDNYVHLEANPDYYRGAPEIETVYARIMNGTAMITEFQAGNLHMAAGGGIGMVPVQDISLLEDIDGLVVDEFPSFNGQYMLINNERFDNPQVRRAFAHALNRQLTVDNLLEGRGEVLASPYSSASPYKDEDLEPLEYDPELAREMLEEAGFDFDTPLEFVVPTGNVVREQNGDLIEQWLTEIGVEVNQSNYDFPTWMSMANDLDYDIGLMGWGHTVDPNIASYLQTGGASNNMGVEDPVIDDLIEQGMVGTNFEERYPVYAELQQHLQDEMPIVPLYSESQFGVRVDYLNGGIKEFWAGSLHDLHEWTLDPQD</sequence>
<evidence type="ECO:0000256" key="6">
    <source>
        <dbReference type="SAM" id="SignalP"/>
    </source>
</evidence>
<keyword evidence="4 6" id="KW-0732">Signal</keyword>
<dbReference type="EMBL" id="FNFK01000026">
    <property type="protein sequence ID" value="SDK36514.1"/>
    <property type="molecule type" value="Genomic_DNA"/>
</dbReference>
<feature type="domain" description="Solute-binding protein family 5" evidence="7">
    <location>
        <begin position="111"/>
        <end position="479"/>
    </location>
</feature>
<feature type="signal peptide" evidence="6">
    <location>
        <begin position="1"/>
        <end position="22"/>
    </location>
</feature>
<feature type="region of interest" description="Disordered" evidence="5">
    <location>
        <begin position="31"/>
        <end position="59"/>
    </location>
</feature>
<dbReference type="STRING" id="426701.SAMN04488098_10265"/>
<evidence type="ECO:0000256" key="4">
    <source>
        <dbReference type="ARBA" id="ARBA00022729"/>
    </source>
</evidence>
<dbReference type="InterPro" id="IPR030678">
    <property type="entry name" value="Peptide/Ni-bd"/>
</dbReference>
<evidence type="ECO:0000313" key="8">
    <source>
        <dbReference type="EMBL" id="SDK36514.1"/>
    </source>
</evidence>
<keyword evidence="3" id="KW-0813">Transport</keyword>
<dbReference type="InterPro" id="IPR000914">
    <property type="entry name" value="SBP_5_dom"/>
</dbReference>
<accession>A0A1G9BBS0</accession>
<dbReference type="GO" id="GO:0042597">
    <property type="term" value="C:periplasmic space"/>
    <property type="evidence" value="ECO:0007669"/>
    <property type="project" value="UniProtKB-ARBA"/>
</dbReference>
<evidence type="ECO:0000313" key="9">
    <source>
        <dbReference type="Proteomes" id="UP000199433"/>
    </source>
</evidence>
<dbReference type="Gene3D" id="3.40.190.10">
    <property type="entry name" value="Periplasmic binding protein-like II"/>
    <property type="match status" value="1"/>
</dbReference>
<dbReference type="AlphaFoldDB" id="A0A1G9BBS0"/>
<comment type="similarity">
    <text evidence="2">Belongs to the bacterial solute-binding protein 5 family.</text>
</comment>
<dbReference type="PANTHER" id="PTHR30290">
    <property type="entry name" value="PERIPLASMIC BINDING COMPONENT OF ABC TRANSPORTER"/>
    <property type="match status" value="1"/>
</dbReference>
<proteinExistence type="inferred from homology"/>
<dbReference type="InterPro" id="IPR039424">
    <property type="entry name" value="SBP_5"/>
</dbReference>
<dbReference type="GO" id="GO:0043190">
    <property type="term" value="C:ATP-binding cassette (ABC) transporter complex"/>
    <property type="evidence" value="ECO:0007669"/>
    <property type="project" value="InterPro"/>
</dbReference>
<dbReference type="Gene3D" id="3.10.105.10">
    <property type="entry name" value="Dipeptide-binding Protein, Domain 3"/>
    <property type="match status" value="1"/>
</dbReference>
<dbReference type="PROSITE" id="PS51257">
    <property type="entry name" value="PROKAR_LIPOPROTEIN"/>
    <property type="match status" value="1"/>
</dbReference>
<evidence type="ECO:0000259" key="7">
    <source>
        <dbReference type="Pfam" id="PF00496"/>
    </source>
</evidence>
<dbReference type="PANTHER" id="PTHR30290:SF10">
    <property type="entry name" value="PERIPLASMIC OLIGOPEPTIDE-BINDING PROTEIN-RELATED"/>
    <property type="match status" value="1"/>
</dbReference>
<evidence type="ECO:0000256" key="3">
    <source>
        <dbReference type="ARBA" id="ARBA00022448"/>
    </source>
</evidence>
<feature type="chain" id="PRO_5011632516" evidence="6">
    <location>
        <begin position="23"/>
        <end position="562"/>
    </location>
</feature>